<reference evidence="2 3" key="1">
    <citation type="submission" date="2018-03" db="EMBL/GenBank/DDBJ databases">
        <title>Genomic Encyclopedia of Type Strains, Phase III (KMG-III): the genomes of soil and plant-associated and newly described type strains.</title>
        <authorList>
            <person name="Whitman W."/>
        </authorList>
    </citation>
    <scope>NUCLEOTIDE SEQUENCE [LARGE SCALE GENOMIC DNA]</scope>
    <source>
        <strain evidence="2 3">CGMCC 1.12484</strain>
    </source>
</reference>
<dbReference type="AlphaFoldDB" id="A0A2T0VD13"/>
<comment type="caution">
    <text evidence="2">The sequence shown here is derived from an EMBL/GenBank/DDBJ whole genome shotgun (WGS) entry which is preliminary data.</text>
</comment>
<gene>
    <name evidence="2" type="ORF">B0I08_105188</name>
</gene>
<accession>A0A2T0VD13</accession>
<keyword evidence="1" id="KW-0812">Transmembrane</keyword>
<sequence>MTAVLDAWSDVSVSTPLWRSPQPDLWVSSAQGEYQGMIEHLGKRFVAVNRQGKTVGEFDSLPQAQRAVETWSPLNTDLREVVLLKAIAAAALMCSAIAGFSLIF</sequence>
<evidence type="ECO:0000313" key="2">
    <source>
        <dbReference type="EMBL" id="PRY68024.1"/>
    </source>
</evidence>
<dbReference type="RefSeq" id="WP_146134389.1">
    <property type="nucleotide sequence ID" value="NZ_PVTL01000005.1"/>
</dbReference>
<dbReference type="EMBL" id="PVTL01000005">
    <property type="protein sequence ID" value="PRY68024.1"/>
    <property type="molecule type" value="Genomic_DNA"/>
</dbReference>
<protein>
    <submittedName>
        <fullName evidence="2">Uncharacterized protein</fullName>
    </submittedName>
</protein>
<keyword evidence="1" id="KW-1133">Transmembrane helix</keyword>
<dbReference type="OrthoDB" id="5019374at2"/>
<dbReference type="Proteomes" id="UP000237983">
    <property type="component" value="Unassembled WGS sequence"/>
</dbReference>
<feature type="transmembrane region" description="Helical" evidence="1">
    <location>
        <begin position="82"/>
        <end position="103"/>
    </location>
</feature>
<name>A0A2T0VD13_9MICO</name>
<evidence type="ECO:0000256" key="1">
    <source>
        <dbReference type="SAM" id="Phobius"/>
    </source>
</evidence>
<proteinExistence type="predicted"/>
<organism evidence="2 3">
    <name type="scientific">Glaciihabitans tibetensis</name>
    <dbReference type="NCBI Taxonomy" id="1266600"/>
    <lineage>
        <taxon>Bacteria</taxon>
        <taxon>Bacillati</taxon>
        <taxon>Actinomycetota</taxon>
        <taxon>Actinomycetes</taxon>
        <taxon>Micrococcales</taxon>
        <taxon>Microbacteriaceae</taxon>
        <taxon>Glaciihabitans</taxon>
    </lineage>
</organism>
<keyword evidence="1" id="KW-0472">Membrane</keyword>
<keyword evidence="3" id="KW-1185">Reference proteome</keyword>
<evidence type="ECO:0000313" key="3">
    <source>
        <dbReference type="Proteomes" id="UP000237983"/>
    </source>
</evidence>